<gene>
    <name evidence="1" type="ORF">STSP1_00866</name>
</gene>
<sequence>MNNKAEIEKISVAHQQNIIIYTSPDGKASVALYTKDGTVWMNQKQIAELFATSVPNVSMHISNLLEEKELDANSVIKDYLKTHHIGN</sequence>
<evidence type="ECO:0000313" key="1">
    <source>
        <dbReference type="EMBL" id="ARN56484.1"/>
    </source>
</evidence>
<protein>
    <submittedName>
        <fullName evidence="1">Virulence protein</fullName>
    </submittedName>
</protein>
<dbReference type="PANTHER" id="PTHR35810">
    <property type="entry name" value="CYTOPLASMIC PROTEIN-RELATED"/>
    <property type="match status" value="1"/>
</dbReference>
<dbReference type="EMBL" id="CP021023">
    <property type="protein sequence ID" value="ARN56484.1"/>
    <property type="molecule type" value="Genomic_DNA"/>
</dbReference>
<dbReference type="RefSeq" id="WP_085755173.1">
    <property type="nucleotide sequence ID" value="NZ_CP021023.1"/>
</dbReference>
<dbReference type="PANTHER" id="PTHR35810:SF1">
    <property type="entry name" value="CYTOPLASMIC PROTEIN"/>
    <property type="match status" value="1"/>
</dbReference>
<dbReference type="AlphaFoldDB" id="A0A1W6LL62"/>
<dbReference type="Proteomes" id="UP000193334">
    <property type="component" value="Chromosome"/>
</dbReference>
<reference evidence="2" key="1">
    <citation type="submission" date="2017-04" db="EMBL/GenBank/DDBJ databases">
        <title>Comparative genomics and description of representatives of a novel lineage of planctomycetes thriving in anoxic sediments.</title>
        <authorList>
            <person name="Spring S."/>
            <person name="Bunk B."/>
            <person name="Sproer C."/>
        </authorList>
    </citation>
    <scope>NUCLEOTIDE SEQUENCE [LARGE SCALE GENOMIC DNA]</scope>
    <source>
        <strain evidence="2">ST-PulAB-D4</strain>
    </source>
</reference>
<accession>A0A1W6LL62</accession>
<evidence type="ECO:0000313" key="2">
    <source>
        <dbReference type="Proteomes" id="UP000193334"/>
    </source>
</evidence>
<dbReference type="KEGG" id="pbp:STSP1_00866"/>
<name>A0A1W6LL62_9BACT</name>
<dbReference type="STRING" id="1941349.STSP1_00866"/>
<organism evidence="1 2">
    <name type="scientific">Sedimentisphaera salicampi</name>
    <dbReference type="NCBI Taxonomy" id="1941349"/>
    <lineage>
        <taxon>Bacteria</taxon>
        <taxon>Pseudomonadati</taxon>
        <taxon>Planctomycetota</taxon>
        <taxon>Phycisphaerae</taxon>
        <taxon>Sedimentisphaerales</taxon>
        <taxon>Sedimentisphaeraceae</taxon>
        <taxon>Sedimentisphaera</taxon>
    </lineage>
</organism>
<proteinExistence type="predicted"/>
<keyword evidence="2" id="KW-1185">Reference proteome</keyword>